<gene>
    <name evidence="2" type="ORF">THII_1509</name>
</gene>
<reference evidence="2 3" key="1">
    <citation type="journal article" date="2014" name="ISME J.">
        <title>Ecophysiology of Thioploca ingrica as revealed by the complete genome sequence supplemented with proteomic evidence.</title>
        <authorList>
            <person name="Kojima H."/>
            <person name="Ogura Y."/>
            <person name="Yamamoto N."/>
            <person name="Togashi T."/>
            <person name="Mori H."/>
            <person name="Watanabe T."/>
            <person name="Nemoto F."/>
            <person name="Kurokawa K."/>
            <person name="Hayashi T."/>
            <person name="Fukui M."/>
        </authorList>
    </citation>
    <scope>NUCLEOTIDE SEQUENCE [LARGE SCALE GENOMIC DNA]</scope>
</reference>
<protein>
    <recommendedName>
        <fullName evidence="1">DUF403 domain-containing protein</fullName>
    </recommendedName>
</protein>
<sequence length="321" mass="36550">MLSRVAGSIYWMARYLERSENTARLVSVNSHLLLDLPKNTTFGWAPLIDIMSNEQLFAASYREPNERNVIKFLLGDTYNHSSILSCLAQTRENMRTSRDIIPTEAWEQVNELYLLVKRSLSTGVSKRNLYDFLKKVILGCQQVTGIITSTMSHDTAYHFLCMGCYLERADMTTRILDVCSANLLPEQSDEDETILSPFDNIQWMSVLKSLTAYQAYRRCMRLRVKDEDVLKFLLQDTDFPRAVSYCITTVESCLSGLPKNDPSLRGLARVHRQVQSANVRILAQEGLHEFIEELQTGLGHVHDAIAASYFEIEATTQTQSS</sequence>
<dbReference type="HOGENOM" id="CLU_071567_1_0_6"/>
<dbReference type="PANTHER" id="PTHR34595:SF7">
    <property type="entry name" value="SLL1039 PROTEIN"/>
    <property type="match status" value="1"/>
</dbReference>
<evidence type="ECO:0000313" key="2">
    <source>
        <dbReference type="EMBL" id="BAP55806.1"/>
    </source>
</evidence>
<accession>A0A090BUW3</accession>
<keyword evidence="3" id="KW-1185">Reference proteome</keyword>
<dbReference type="KEGG" id="tig:THII_1509"/>
<dbReference type="Pfam" id="PF04168">
    <property type="entry name" value="Alpha-E"/>
    <property type="match status" value="1"/>
</dbReference>
<dbReference type="EMBL" id="AP014633">
    <property type="protein sequence ID" value="BAP55806.1"/>
    <property type="molecule type" value="Genomic_DNA"/>
</dbReference>
<dbReference type="InterPro" id="IPR007296">
    <property type="entry name" value="DUF403"/>
</dbReference>
<dbReference type="InterPro" id="IPR051680">
    <property type="entry name" value="ATP-dep_Glu-Cys_Ligase-2"/>
</dbReference>
<proteinExistence type="predicted"/>
<dbReference type="STRING" id="40754.THII_1509"/>
<dbReference type="AlphaFoldDB" id="A0A090BUW3"/>
<dbReference type="Proteomes" id="UP000031623">
    <property type="component" value="Chromosome"/>
</dbReference>
<dbReference type="PANTHER" id="PTHR34595">
    <property type="entry name" value="BLR5612 PROTEIN"/>
    <property type="match status" value="1"/>
</dbReference>
<dbReference type="OrthoDB" id="9803532at2"/>
<evidence type="ECO:0000259" key="1">
    <source>
        <dbReference type="Pfam" id="PF04168"/>
    </source>
</evidence>
<name>A0A090BUW3_9GAMM</name>
<evidence type="ECO:0000313" key="3">
    <source>
        <dbReference type="Proteomes" id="UP000031623"/>
    </source>
</evidence>
<organism evidence="2 3">
    <name type="scientific">Thioploca ingrica</name>
    <dbReference type="NCBI Taxonomy" id="40754"/>
    <lineage>
        <taxon>Bacteria</taxon>
        <taxon>Pseudomonadati</taxon>
        <taxon>Pseudomonadota</taxon>
        <taxon>Gammaproteobacteria</taxon>
        <taxon>Thiotrichales</taxon>
        <taxon>Thiotrichaceae</taxon>
        <taxon>Thioploca</taxon>
    </lineage>
</organism>
<feature type="domain" description="DUF403" evidence="1">
    <location>
        <begin position="1"/>
        <end position="310"/>
    </location>
</feature>